<gene>
    <name evidence="8" type="ORF">SAMN05444422_101622</name>
</gene>
<evidence type="ECO:0000256" key="5">
    <source>
        <dbReference type="SAM" id="MobiDB-lite"/>
    </source>
</evidence>
<organism evidence="8 9">
    <name type="scientific">Natronobacterium haloterrestre</name>
    <name type="common">Halobiforma haloterrestris</name>
    <dbReference type="NCBI Taxonomy" id="148448"/>
    <lineage>
        <taxon>Archaea</taxon>
        <taxon>Methanobacteriati</taxon>
        <taxon>Methanobacteriota</taxon>
        <taxon>Stenosarchaea group</taxon>
        <taxon>Halobacteria</taxon>
        <taxon>Halobacteriales</taxon>
        <taxon>Natrialbaceae</taxon>
        <taxon>Natronobacterium</taxon>
    </lineage>
</organism>
<feature type="region of interest" description="Disordered" evidence="5">
    <location>
        <begin position="1"/>
        <end position="42"/>
    </location>
</feature>
<dbReference type="Pfam" id="PF01694">
    <property type="entry name" value="Rhomboid"/>
    <property type="match status" value="1"/>
</dbReference>
<name>A0A1I1DHS6_NATHA</name>
<comment type="subcellular location">
    <subcellularLocation>
        <location evidence="1">Membrane</location>
        <topology evidence="1">Multi-pass membrane protein</topology>
    </subcellularLocation>
</comment>
<accession>A0A1I1DHS6</accession>
<dbReference type="OrthoDB" id="169619at2157"/>
<reference evidence="9" key="1">
    <citation type="submission" date="2016-10" db="EMBL/GenBank/DDBJ databases">
        <authorList>
            <person name="Varghese N."/>
            <person name="Submissions S."/>
        </authorList>
    </citation>
    <scope>NUCLEOTIDE SEQUENCE [LARGE SCALE GENOMIC DNA]</scope>
    <source>
        <strain evidence="9">DSM 13078</strain>
    </source>
</reference>
<dbReference type="GO" id="GO:0016020">
    <property type="term" value="C:membrane"/>
    <property type="evidence" value="ECO:0007669"/>
    <property type="project" value="UniProtKB-SubCell"/>
</dbReference>
<dbReference type="EMBL" id="FOKW01000001">
    <property type="protein sequence ID" value="SFB73976.1"/>
    <property type="molecule type" value="Genomic_DNA"/>
</dbReference>
<evidence type="ECO:0000256" key="1">
    <source>
        <dbReference type="ARBA" id="ARBA00004141"/>
    </source>
</evidence>
<feature type="transmembrane region" description="Helical" evidence="6">
    <location>
        <begin position="96"/>
        <end position="114"/>
    </location>
</feature>
<feature type="transmembrane region" description="Helical" evidence="6">
    <location>
        <begin position="50"/>
        <end position="76"/>
    </location>
</feature>
<keyword evidence="8" id="KW-0378">Hydrolase</keyword>
<dbReference type="InterPro" id="IPR022764">
    <property type="entry name" value="Peptidase_S54_rhomboid_dom"/>
</dbReference>
<feature type="domain" description="Peptidase S54 rhomboid" evidence="7">
    <location>
        <begin position="83"/>
        <end position="231"/>
    </location>
</feature>
<dbReference type="SUPFAM" id="SSF144091">
    <property type="entry name" value="Rhomboid-like"/>
    <property type="match status" value="1"/>
</dbReference>
<evidence type="ECO:0000256" key="3">
    <source>
        <dbReference type="ARBA" id="ARBA00022989"/>
    </source>
</evidence>
<feature type="transmembrane region" description="Helical" evidence="6">
    <location>
        <begin position="159"/>
        <end position="180"/>
    </location>
</feature>
<sequence>MPSGNRKGTRNRRPARSPSDATPNSSPEDGRGRGPKSNPNGGSGSPVLEILVVFLAVYLLQGVAAFAGAMGGLFVLSPPLTDNPWTIVTSVYAHGGMGHLLSNSVALFLFGWPIARATSRLRFHLFFAITGALAGISQILLTDAVLASPLVAATGRPGVLGASGAVFALMGYLIASNRLSAGLASFVDVPRWVAITVFVVLAAAVTLATASPGVALIAHFAGFLLGLFAGRARVLHVGGRTRS</sequence>
<protein>
    <submittedName>
        <fullName evidence="8">Membrane associated serine protease, rhomboid family</fullName>
    </submittedName>
</protein>
<proteinExistence type="predicted"/>
<dbReference type="PANTHER" id="PTHR43066">
    <property type="entry name" value="RHOMBOID-RELATED PROTEIN"/>
    <property type="match status" value="1"/>
</dbReference>
<feature type="transmembrane region" description="Helical" evidence="6">
    <location>
        <begin position="192"/>
        <end position="210"/>
    </location>
</feature>
<dbReference type="Gene3D" id="1.20.1540.10">
    <property type="entry name" value="Rhomboid-like"/>
    <property type="match status" value="1"/>
</dbReference>
<dbReference type="AlphaFoldDB" id="A0A1I1DHS6"/>
<dbReference type="GO" id="GO:0006508">
    <property type="term" value="P:proteolysis"/>
    <property type="evidence" value="ECO:0007669"/>
    <property type="project" value="UniProtKB-KW"/>
</dbReference>
<feature type="transmembrane region" description="Helical" evidence="6">
    <location>
        <begin position="216"/>
        <end position="234"/>
    </location>
</feature>
<evidence type="ECO:0000256" key="2">
    <source>
        <dbReference type="ARBA" id="ARBA00022692"/>
    </source>
</evidence>
<keyword evidence="3 6" id="KW-1133">Transmembrane helix</keyword>
<keyword evidence="2 6" id="KW-0812">Transmembrane</keyword>
<feature type="transmembrane region" description="Helical" evidence="6">
    <location>
        <begin position="126"/>
        <end position="147"/>
    </location>
</feature>
<dbReference type="InterPro" id="IPR035952">
    <property type="entry name" value="Rhomboid-like_sf"/>
</dbReference>
<evidence type="ECO:0000256" key="6">
    <source>
        <dbReference type="SAM" id="Phobius"/>
    </source>
</evidence>
<keyword evidence="8" id="KW-0645">Protease</keyword>
<keyword evidence="9" id="KW-1185">Reference proteome</keyword>
<evidence type="ECO:0000256" key="4">
    <source>
        <dbReference type="ARBA" id="ARBA00023136"/>
    </source>
</evidence>
<dbReference type="PANTHER" id="PTHR43066:SF11">
    <property type="entry name" value="PEPTIDASE S54 RHOMBOID DOMAIN-CONTAINING PROTEIN"/>
    <property type="match status" value="1"/>
</dbReference>
<dbReference type="RefSeq" id="WP_089785215.1">
    <property type="nucleotide sequence ID" value="NZ_FOKW01000001.1"/>
</dbReference>
<dbReference type="GO" id="GO:0004252">
    <property type="term" value="F:serine-type endopeptidase activity"/>
    <property type="evidence" value="ECO:0007669"/>
    <property type="project" value="InterPro"/>
</dbReference>
<evidence type="ECO:0000313" key="8">
    <source>
        <dbReference type="EMBL" id="SFB73976.1"/>
    </source>
</evidence>
<keyword evidence="4 6" id="KW-0472">Membrane</keyword>
<evidence type="ECO:0000259" key="7">
    <source>
        <dbReference type="Pfam" id="PF01694"/>
    </source>
</evidence>
<evidence type="ECO:0000313" key="9">
    <source>
        <dbReference type="Proteomes" id="UP000199161"/>
    </source>
</evidence>
<dbReference type="Proteomes" id="UP000199161">
    <property type="component" value="Unassembled WGS sequence"/>
</dbReference>